<keyword evidence="1" id="KW-0732">Signal</keyword>
<organism evidence="2 3">
    <name type="scientific">Steinernema carpocapsae</name>
    <name type="common">Entomopathogenic nematode</name>
    <dbReference type="NCBI Taxonomy" id="34508"/>
    <lineage>
        <taxon>Eukaryota</taxon>
        <taxon>Metazoa</taxon>
        <taxon>Ecdysozoa</taxon>
        <taxon>Nematoda</taxon>
        <taxon>Chromadorea</taxon>
        <taxon>Rhabditida</taxon>
        <taxon>Tylenchina</taxon>
        <taxon>Panagrolaimomorpha</taxon>
        <taxon>Strongyloidoidea</taxon>
        <taxon>Steinernematidae</taxon>
        <taxon>Steinernema</taxon>
    </lineage>
</organism>
<proteinExistence type="predicted"/>
<reference evidence="2 3" key="1">
    <citation type="journal article" date="2015" name="Genome Biol.">
        <title>Comparative genomics of Steinernema reveals deeply conserved gene regulatory networks.</title>
        <authorList>
            <person name="Dillman A.R."/>
            <person name="Macchietto M."/>
            <person name="Porter C.F."/>
            <person name="Rogers A."/>
            <person name="Williams B."/>
            <person name="Antoshechkin I."/>
            <person name="Lee M.M."/>
            <person name="Goodwin Z."/>
            <person name="Lu X."/>
            <person name="Lewis E.E."/>
            <person name="Goodrich-Blair H."/>
            <person name="Stock S.P."/>
            <person name="Adams B.J."/>
            <person name="Sternberg P.W."/>
            <person name="Mortazavi A."/>
        </authorList>
    </citation>
    <scope>NUCLEOTIDE SEQUENCE [LARGE SCALE GENOMIC DNA]</scope>
    <source>
        <strain evidence="2 3">ALL</strain>
    </source>
</reference>
<name>A0A4U5M7Y6_STECR</name>
<evidence type="ECO:0008006" key="4">
    <source>
        <dbReference type="Google" id="ProtNLM"/>
    </source>
</evidence>
<evidence type="ECO:0000256" key="1">
    <source>
        <dbReference type="SAM" id="SignalP"/>
    </source>
</evidence>
<feature type="chain" id="PRO_5020761919" description="Secreted protein" evidence="1">
    <location>
        <begin position="28"/>
        <end position="82"/>
    </location>
</feature>
<sequence>MMKIIKFLLKSHFFVDLTCLLTTASDGLRFSLVTAYNFMTCTVSRSTSTTLVWNCCLFNRISACIRHSMTCCLLLIRATLSV</sequence>
<keyword evidence="3" id="KW-1185">Reference proteome</keyword>
<reference evidence="2 3" key="2">
    <citation type="journal article" date="2019" name="G3 (Bethesda)">
        <title>Hybrid Assembly of the Genome of the Entomopathogenic Nematode Steinernema carpocapsae Identifies the X-Chromosome.</title>
        <authorList>
            <person name="Serra L."/>
            <person name="Macchietto M."/>
            <person name="Macias-Munoz A."/>
            <person name="McGill C.J."/>
            <person name="Rodriguez I.M."/>
            <person name="Rodriguez B."/>
            <person name="Murad R."/>
            <person name="Mortazavi A."/>
        </authorList>
    </citation>
    <scope>NUCLEOTIDE SEQUENCE [LARGE SCALE GENOMIC DNA]</scope>
    <source>
        <strain evidence="2 3">ALL</strain>
    </source>
</reference>
<dbReference type="Proteomes" id="UP000298663">
    <property type="component" value="Unassembled WGS sequence"/>
</dbReference>
<dbReference type="EMBL" id="AZBU02000009">
    <property type="protein sequence ID" value="TKR65036.1"/>
    <property type="molecule type" value="Genomic_DNA"/>
</dbReference>
<feature type="signal peptide" evidence="1">
    <location>
        <begin position="1"/>
        <end position="27"/>
    </location>
</feature>
<comment type="caution">
    <text evidence="2">The sequence shown here is derived from an EMBL/GenBank/DDBJ whole genome shotgun (WGS) entry which is preliminary data.</text>
</comment>
<evidence type="ECO:0000313" key="2">
    <source>
        <dbReference type="EMBL" id="TKR65036.1"/>
    </source>
</evidence>
<dbReference type="AlphaFoldDB" id="A0A4U5M7Y6"/>
<protein>
    <recommendedName>
        <fullName evidence="4">Secreted protein</fullName>
    </recommendedName>
</protein>
<accession>A0A4U5M7Y6</accession>
<evidence type="ECO:0000313" key="3">
    <source>
        <dbReference type="Proteomes" id="UP000298663"/>
    </source>
</evidence>
<gene>
    <name evidence="2" type="ORF">L596_025500</name>
</gene>